<gene>
    <name evidence="1" type="ORF">AK830_g11854</name>
</gene>
<proteinExistence type="predicted"/>
<dbReference type="AlphaFoldDB" id="A0A0P7B1M9"/>
<dbReference type="STRING" id="78410.A0A0P7B1M9"/>
<name>A0A0P7B1M9_9HYPO</name>
<dbReference type="Proteomes" id="UP000050424">
    <property type="component" value="Unassembled WGS sequence"/>
</dbReference>
<reference evidence="1 2" key="1">
    <citation type="submission" date="2015-09" db="EMBL/GenBank/DDBJ databases">
        <title>Draft genome of a European isolate of the apple canker pathogen Neonectria ditissima.</title>
        <authorList>
            <person name="Gomez-Cortecero A."/>
            <person name="Harrison R.J."/>
            <person name="Armitage A.D."/>
        </authorList>
    </citation>
    <scope>NUCLEOTIDE SEQUENCE [LARGE SCALE GENOMIC DNA]</scope>
    <source>
        <strain evidence="1 2">R09/05</strain>
    </source>
</reference>
<keyword evidence="2" id="KW-1185">Reference proteome</keyword>
<comment type="caution">
    <text evidence="1">The sequence shown here is derived from an EMBL/GenBank/DDBJ whole genome shotgun (WGS) entry which is preliminary data.</text>
</comment>
<dbReference type="OrthoDB" id="2968323at2759"/>
<evidence type="ECO:0000313" key="1">
    <source>
        <dbReference type="EMBL" id="KPM34717.1"/>
    </source>
</evidence>
<dbReference type="EMBL" id="LKCW01000307">
    <property type="protein sequence ID" value="KPM34717.1"/>
    <property type="molecule type" value="Genomic_DNA"/>
</dbReference>
<evidence type="ECO:0000313" key="2">
    <source>
        <dbReference type="Proteomes" id="UP000050424"/>
    </source>
</evidence>
<protein>
    <submittedName>
        <fullName evidence="1">Uncharacterized protein</fullName>
    </submittedName>
</protein>
<sequence length="172" mass="20161">MDSDDEDDLEDAERTLEIIMMLRPLVDQIFPNGDDSQYRREFDGCGRLGMRLSPAFVESMLLPGFLGGATTIPKTRLYQEYELTMLQETYLEEMSRLEPEWMEVFKSSVQKRDLDVAVRNCDNEFLARHIRAWAEDMAMGHDHESGLMERILNKTQRLTRVPVQHRALLDYR</sequence>
<organism evidence="1 2">
    <name type="scientific">Neonectria ditissima</name>
    <dbReference type="NCBI Taxonomy" id="78410"/>
    <lineage>
        <taxon>Eukaryota</taxon>
        <taxon>Fungi</taxon>
        <taxon>Dikarya</taxon>
        <taxon>Ascomycota</taxon>
        <taxon>Pezizomycotina</taxon>
        <taxon>Sordariomycetes</taxon>
        <taxon>Hypocreomycetidae</taxon>
        <taxon>Hypocreales</taxon>
        <taxon>Nectriaceae</taxon>
        <taxon>Neonectria</taxon>
    </lineage>
</organism>
<accession>A0A0P7B1M9</accession>